<proteinExistence type="predicted"/>
<sequence>MQFGEDHVQKIKNIPLSNSTVSRRIKDMSFDIEATINERIKKSPFFSIQVDESTDVSDLSILLVIARYLNVNEPQENLLLCHPLIKDVLARTYLMPFRVISVKTKWIGLSAVVFFSQVVAPHVAWSHCCIHSQSFEAKPLPDS</sequence>
<name>A0A4Y2PBM3_ARAVE</name>
<evidence type="ECO:0000313" key="2">
    <source>
        <dbReference type="Proteomes" id="UP000499080"/>
    </source>
</evidence>
<evidence type="ECO:0008006" key="3">
    <source>
        <dbReference type="Google" id="ProtNLM"/>
    </source>
</evidence>
<organism evidence="1 2">
    <name type="scientific">Araneus ventricosus</name>
    <name type="common">Orbweaver spider</name>
    <name type="synonym">Epeira ventricosa</name>
    <dbReference type="NCBI Taxonomy" id="182803"/>
    <lineage>
        <taxon>Eukaryota</taxon>
        <taxon>Metazoa</taxon>
        <taxon>Ecdysozoa</taxon>
        <taxon>Arthropoda</taxon>
        <taxon>Chelicerata</taxon>
        <taxon>Arachnida</taxon>
        <taxon>Araneae</taxon>
        <taxon>Araneomorphae</taxon>
        <taxon>Entelegynae</taxon>
        <taxon>Araneoidea</taxon>
        <taxon>Araneidae</taxon>
        <taxon>Araneus</taxon>
    </lineage>
</organism>
<dbReference type="AlphaFoldDB" id="A0A4Y2PBM3"/>
<protein>
    <recommendedName>
        <fullName evidence="3">Zinc finger BED domain-containing protein 5</fullName>
    </recommendedName>
</protein>
<dbReference type="EMBL" id="BGPR01011057">
    <property type="protein sequence ID" value="GBN49378.1"/>
    <property type="molecule type" value="Genomic_DNA"/>
</dbReference>
<dbReference type="OrthoDB" id="6435379at2759"/>
<keyword evidence="2" id="KW-1185">Reference proteome</keyword>
<reference evidence="1 2" key="1">
    <citation type="journal article" date="2019" name="Sci. Rep.">
        <title>Orb-weaving spider Araneus ventricosus genome elucidates the spidroin gene catalogue.</title>
        <authorList>
            <person name="Kono N."/>
            <person name="Nakamura H."/>
            <person name="Ohtoshi R."/>
            <person name="Moran D.A.P."/>
            <person name="Shinohara A."/>
            <person name="Yoshida Y."/>
            <person name="Fujiwara M."/>
            <person name="Mori M."/>
            <person name="Tomita M."/>
            <person name="Arakawa K."/>
        </authorList>
    </citation>
    <scope>NUCLEOTIDE SEQUENCE [LARGE SCALE GENOMIC DNA]</scope>
</reference>
<dbReference type="Proteomes" id="UP000499080">
    <property type="component" value="Unassembled WGS sequence"/>
</dbReference>
<dbReference type="PANTHER" id="PTHR45913">
    <property type="entry name" value="EPM2A-INTERACTING PROTEIN 1"/>
    <property type="match status" value="1"/>
</dbReference>
<evidence type="ECO:0000313" key="1">
    <source>
        <dbReference type="EMBL" id="GBN49378.1"/>
    </source>
</evidence>
<dbReference type="PANTHER" id="PTHR45913:SF19">
    <property type="entry name" value="LOW QUALITY PROTEIN: ZINC FINGER BED DOMAIN-CONTAINING PROTEIN 5-LIKE"/>
    <property type="match status" value="1"/>
</dbReference>
<accession>A0A4Y2PBM3</accession>
<gene>
    <name evidence="1" type="ORF">AVEN_150202_1</name>
</gene>
<comment type="caution">
    <text evidence="1">The sequence shown here is derived from an EMBL/GenBank/DDBJ whole genome shotgun (WGS) entry which is preliminary data.</text>
</comment>